<dbReference type="EMBL" id="JAJAWG010000008">
    <property type="protein sequence ID" value="MCB5197036.1"/>
    <property type="molecule type" value="Genomic_DNA"/>
</dbReference>
<dbReference type="InterPro" id="IPR004843">
    <property type="entry name" value="Calcineurin-like_PHP"/>
</dbReference>
<reference evidence="2 3" key="1">
    <citation type="submission" date="2021-10" db="EMBL/GenBank/DDBJ databases">
        <authorList>
            <person name="Chen M."/>
        </authorList>
    </citation>
    <scope>NUCLEOTIDE SEQUENCE [LARGE SCALE GENOMIC DNA]</scope>
    <source>
        <strain evidence="2 3">H3-26</strain>
    </source>
</reference>
<dbReference type="Proteomes" id="UP001198034">
    <property type="component" value="Unassembled WGS sequence"/>
</dbReference>
<evidence type="ECO:0000313" key="3">
    <source>
        <dbReference type="Proteomes" id="UP001198034"/>
    </source>
</evidence>
<dbReference type="InterPro" id="IPR017056">
    <property type="entry name" value="P-Estase_HI0762_prd"/>
</dbReference>
<dbReference type="SUPFAM" id="SSF56300">
    <property type="entry name" value="Metallo-dependent phosphatases"/>
    <property type="match status" value="1"/>
</dbReference>
<accession>A0ABS8BMU7</accession>
<dbReference type="InterPro" id="IPR029052">
    <property type="entry name" value="Metallo-depent_PP-like"/>
</dbReference>
<name>A0ABS8BMU7_9NEIS</name>
<dbReference type="Gene3D" id="3.60.21.10">
    <property type="match status" value="1"/>
</dbReference>
<evidence type="ECO:0000313" key="2">
    <source>
        <dbReference type="EMBL" id="MCB5197036.1"/>
    </source>
</evidence>
<sequence>MIFFCGDVHGQFGHVISAVQQHRPDAIVLLGDLQAPQPLETVLADIIDLTEVWYIHGNHDTDGTRDYCNLWDSGMADRNLHGRVVEIAGVRIAGLGGIFRGHIWMPPNHPVYASPAHYLQHCGKANQWRGGLPRKQRSSIFYADYQALAHEKADIMVTHEAPSCHPWGFSVLDRLGQSMGIQKSFHGHQHDSLNYREHDARLGFKAYGVALRAIMDENGNIISTWEDPAHD</sequence>
<keyword evidence="3" id="KW-1185">Reference proteome</keyword>
<organism evidence="2 3">
    <name type="scientific">Deefgea salmonis</name>
    <dbReference type="NCBI Taxonomy" id="2875502"/>
    <lineage>
        <taxon>Bacteria</taxon>
        <taxon>Pseudomonadati</taxon>
        <taxon>Pseudomonadota</taxon>
        <taxon>Betaproteobacteria</taxon>
        <taxon>Neisseriales</taxon>
        <taxon>Chitinibacteraceae</taxon>
        <taxon>Deefgea</taxon>
    </lineage>
</organism>
<evidence type="ECO:0000259" key="1">
    <source>
        <dbReference type="Pfam" id="PF00149"/>
    </source>
</evidence>
<dbReference type="RefSeq" id="WP_226764765.1">
    <property type="nucleotide sequence ID" value="NZ_JAJAWG010000008.1"/>
</dbReference>
<gene>
    <name evidence="2" type="ORF">LG219_12235</name>
</gene>
<feature type="domain" description="Calcineurin-like phosphoesterase" evidence="1">
    <location>
        <begin position="2"/>
        <end position="191"/>
    </location>
</feature>
<comment type="caution">
    <text evidence="2">The sequence shown here is derived from an EMBL/GenBank/DDBJ whole genome shotgun (WGS) entry which is preliminary data.</text>
</comment>
<protein>
    <submittedName>
        <fullName evidence="2">Metallophosphoesterase</fullName>
    </submittedName>
</protein>
<dbReference type="PIRSF" id="PIRSF036446">
    <property type="entry name" value="Phosphoesterase_HI0762_prd"/>
    <property type="match status" value="1"/>
</dbReference>
<dbReference type="Pfam" id="PF00149">
    <property type="entry name" value="Metallophos"/>
    <property type="match status" value="1"/>
</dbReference>
<proteinExistence type="predicted"/>